<dbReference type="AlphaFoldDB" id="A0AAE1HT65"/>
<gene>
    <name evidence="1" type="ORF">KUF71_014544</name>
</gene>
<accession>A0AAE1HT65</accession>
<organism evidence="1 2">
    <name type="scientific">Frankliniella fusca</name>
    <dbReference type="NCBI Taxonomy" id="407009"/>
    <lineage>
        <taxon>Eukaryota</taxon>
        <taxon>Metazoa</taxon>
        <taxon>Ecdysozoa</taxon>
        <taxon>Arthropoda</taxon>
        <taxon>Hexapoda</taxon>
        <taxon>Insecta</taxon>
        <taxon>Pterygota</taxon>
        <taxon>Neoptera</taxon>
        <taxon>Paraneoptera</taxon>
        <taxon>Thysanoptera</taxon>
        <taxon>Terebrantia</taxon>
        <taxon>Thripoidea</taxon>
        <taxon>Thripidae</taxon>
        <taxon>Frankliniella</taxon>
    </lineage>
</organism>
<dbReference type="Proteomes" id="UP001219518">
    <property type="component" value="Unassembled WGS sequence"/>
</dbReference>
<dbReference type="EMBL" id="JAHWGI010001244">
    <property type="protein sequence ID" value="KAK3926295.1"/>
    <property type="molecule type" value="Genomic_DNA"/>
</dbReference>
<evidence type="ECO:0000313" key="2">
    <source>
        <dbReference type="Proteomes" id="UP001219518"/>
    </source>
</evidence>
<evidence type="ECO:0000313" key="1">
    <source>
        <dbReference type="EMBL" id="KAK3926295.1"/>
    </source>
</evidence>
<sequence>MKGISRSKFRPGTWDPVVWLRCGSYRTPARSAFSSKPLQAALSGNEYHCPQQNQSRGCIIECGGIPSCQHTNSVLFMRKKQTAHSSFNENTFVNLLSSEFSFSLNFLSFQTLSSFERGSQHQQAL</sequence>
<reference evidence="1" key="2">
    <citation type="journal article" date="2023" name="BMC Genomics">
        <title>Pest status, molecular evolution, and epigenetic factors derived from the genome assembly of Frankliniella fusca, a thysanopteran phytovirus vector.</title>
        <authorList>
            <person name="Catto M.A."/>
            <person name="Labadie P.E."/>
            <person name="Jacobson A.L."/>
            <person name="Kennedy G.G."/>
            <person name="Srinivasan R."/>
            <person name="Hunt B.G."/>
        </authorList>
    </citation>
    <scope>NUCLEOTIDE SEQUENCE</scope>
    <source>
        <strain evidence="1">PL_HMW_Pooled</strain>
    </source>
</reference>
<keyword evidence="1" id="KW-0675">Receptor</keyword>
<proteinExistence type="predicted"/>
<name>A0AAE1HT65_9NEOP</name>
<keyword evidence="2" id="KW-1185">Reference proteome</keyword>
<reference evidence="1" key="1">
    <citation type="submission" date="2021-07" db="EMBL/GenBank/DDBJ databases">
        <authorList>
            <person name="Catto M.A."/>
            <person name="Jacobson A."/>
            <person name="Kennedy G."/>
            <person name="Labadie P."/>
            <person name="Hunt B.G."/>
            <person name="Srinivasan R."/>
        </authorList>
    </citation>
    <scope>NUCLEOTIDE SEQUENCE</scope>
    <source>
        <strain evidence="1">PL_HMW_Pooled</strain>
        <tissue evidence="1">Head</tissue>
    </source>
</reference>
<protein>
    <submittedName>
        <fullName evidence="1">Toll-like receptor 5</fullName>
    </submittedName>
</protein>
<comment type="caution">
    <text evidence="1">The sequence shown here is derived from an EMBL/GenBank/DDBJ whole genome shotgun (WGS) entry which is preliminary data.</text>
</comment>